<dbReference type="UniPathway" id="UPA00219"/>
<dbReference type="EC" id="3.4.16.4" evidence="4"/>
<dbReference type="RefSeq" id="WP_073151427.1">
    <property type="nucleotide sequence ID" value="NZ_FQVL01000001.1"/>
</dbReference>
<evidence type="ECO:0000256" key="7">
    <source>
        <dbReference type="ARBA" id="ARBA00022729"/>
    </source>
</evidence>
<dbReference type="InterPro" id="IPR018044">
    <property type="entry name" value="Peptidase_S11"/>
</dbReference>
<protein>
    <recommendedName>
        <fullName evidence="4">serine-type D-Ala-D-Ala carboxypeptidase</fullName>
        <ecNumber evidence="4">3.4.16.4</ecNumber>
    </recommendedName>
</protein>
<evidence type="ECO:0000256" key="2">
    <source>
        <dbReference type="ARBA" id="ARBA00004752"/>
    </source>
</evidence>
<dbReference type="PRINTS" id="PR00725">
    <property type="entry name" value="DADACBPTASE1"/>
</dbReference>
<dbReference type="SUPFAM" id="SSF56601">
    <property type="entry name" value="beta-lactamase/transpeptidase-like"/>
    <property type="match status" value="1"/>
</dbReference>
<dbReference type="AlphaFoldDB" id="A0A1M4TKF4"/>
<comment type="similarity">
    <text evidence="3 15">Belongs to the peptidase S11 family.</text>
</comment>
<evidence type="ECO:0000256" key="3">
    <source>
        <dbReference type="ARBA" id="ARBA00007164"/>
    </source>
</evidence>
<sequence>MIIRLITMTILVILQLVMLPITNFAQGVSGQLAASARSAILIDANSGKILYEKNSHEKLAPASMTKIMTLLLIMESIEKKQLKYTDLVQVSEKAASMGGTQIFLEPGERMNVRDLVKGIAIASANDATVAMAERIAGSEQRFIALMNQRARQLGCQDTHFVNTNGLPENGHLSSSYDMALIARELLTHPAITQYTGIYEDHLRKGSKKPFWLVNTNKLIKFYPNADGLKTGFTQEAKYCLTATAKRGQFRPIAVVMGEPDIKTRNQEVAGMLDHAFATYDSVLLFRKGQKIGIKELQKAQVRKLTLYADRDISILVRKGHSPKEFKYSIKWLKEQIPIRKNELVGKLVVYHQGKQVDQVDLRSHINIEEAGLWDLLKRACNDLFLQKKD</sequence>
<evidence type="ECO:0000256" key="12">
    <source>
        <dbReference type="ARBA" id="ARBA00034000"/>
    </source>
</evidence>
<gene>
    <name evidence="17" type="ORF">SAMN05444392_101502</name>
</gene>
<dbReference type="Gene3D" id="3.40.710.10">
    <property type="entry name" value="DD-peptidase/beta-lactamase superfamily"/>
    <property type="match status" value="1"/>
</dbReference>
<keyword evidence="6" id="KW-0645">Protease</keyword>
<evidence type="ECO:0000256" key="10">
    <source>
        <dbReference type="ARBA" id="ARBA00022984"/>
    </source>
</evidence>
<dbReference type="OrthoDB" id="9791132at2"/>
<organism evidence="17 18">
    <name type="scientific">Seinonella peptonophila</name>
    <dbReference type="NCBI Taxonomy" id="112248"/>
    <lineage>
        <taxon>Bacteria</taxon>
        <taxon>Bacillati</taxon>
        <taxon>Bacillota</taxon>
        <taxon>Bacilli</taxon>
        <taxon>Bacillales</taxon>
        <taxon>Thermoactinomycetaceae</taxon>
        <taxon>Seinonella</taxon>
    </lineage>
</organism>
<dbReference type="STRING" id="112248.SAMN05444392_101502"/>
<evidence type="ECO:0000256" key="9">
    <source>
        <dbReference type="ARBA" id="ARBA00022960"/>
    </source>
</evidence>
<feature type="active site" evidence="13">
    <location>
        <position position="123"/>
    </location>
</feature>
<dbReference type="GO" id="GO:0071555">
    <property type="term" value="P:cell wall organization"/>
    <property type="evidence" value="ECO:0007669"/>
    <property type="project" value="UniProtKB-KW"/>
</dbReference>
<dbReference type="GO" id="GO:0009002">
    <property type="term" value="F:serine-type D-Ala-D-Ala carboxypeptidase activity"/>
    <property type="evidence" value="ECO:0007669"/>
    <property type="project" value="UniProtKB-EC"/>
</dbReference>
<feature type="binding site" evidence="14">
    <location>
        <position position="229"/>
    </location>
    <ligand>
        <name>substrate</name>
    </ligand>
</feature>
<feature type="active site" description="Proton acceptor" evidence="13">
    <location>
        <position position="66"/>
    </location>
</feature>
<dbReference type="GO" id="GO:0009252">
    <property type="term" value="P:peptidoglycan biosynthetic process"/>
    <property type="evidence" value="ECO:0007669"/>
    <property type="project" value="UniProtKB-UniPathway"/>
</dbReference>
<proteinExistence type="inferred from homology"/>
<keyword evidence="9" id="KW-0133">Cell shape</keyword>
<feature type="domain" description="Peptidase S11 D-Ala-D-Ala carboxypeptidase A C-terminal" evidence="16">
    <location>
        <begin position="279"/>
        <end position="369"/>
    </location>
</feature>
<evidence type="ECO:0000259" key="16">
    <source>
        <dbReference type="SMART" id="SM00936"/>
    </source>
</evidence>
<dbReference type="Pfam" id="PF07943">
    <property type="entry name" value="PBP5_C"/>
    <property type="match status" value="1"/>
</dbReference>
<dbReference type="SMART" id="SM00936">
    <property type="entry name" value="PBP5_C"/>
    <property type="match status" value="1"/>
</dbReference>
<accession>A0A1M4TKF4</accession>
<evidence type="ECO:0000256" key="15">
    <source>
        <dbReference type="RuleBase" id="RU004016"/>
    </source>
</evidence>
<evidence type="ECO:0000256" key="1">
    <source>
        <dbReference type="ARBA" id="ARBA00003217"/>
    </source>
</evidence>
<keyword evidence="7" id="KW-0732">Signal</keyword>
<evidence type="ECO:0000256" key="5">
    <source>
        <dbReference type="ARBA" id="ARBA00022645"/>
    </source>
</evidence>
<keyword evidence="10" id="KW-0573">Peptidoglycan synthesis</keyword>
<reference evidence="17 18" key="1">
    <citation type="submission" date="2016-11" db="EMBL/GenBank/DDBJ databases">
        <authorList>
            <person name="Jaros S."/>
            <person name="Januszkiewicz K."/>
            <person name="Wedrychowicz H."/>
        </authorList>
    </citation>
    <scope>NUCLEOTIDE SEQUENCE [LARGE SCALE GENOMIC DNA]</scope>
    <source>
        <strain evidence="17 18">DSM 44666</strain>
    </source>
</reference>
<comment type="pathway">
    <text evidence="2">Cell wall biogenesis; peptidoglycan biosynthesis.</text>
</comment>
<dbReference type="EMBL" id="FQVL01000001">
    <property type="protein sequence ID" value="SHE44767.1"/>
    <property type="molecule type" value="Genomic_DNA"/>
</dbReference>
<evidence type="ECO:0000313" key="17">
    <source>
        <dbReference type="EMBL" id="SHE44767.1"/>
    </source>
</evidence>
<comment type="catalytic activity">
    <reaction evidence="12">
        <text>Preferential cleavage: (Ac)2-L-Lys-D-Ala-|-D-Ala. Also transpeptidation of peptidyl-alanyl moieties that are N-acyl substituents of D-alanine.</text>
        <dbReference type="EC" id="3.4.16.4"/>
    </reaction>
</comment>
<dbReference type="SUPFAM" id="SSF69189">
    <property type="entry name" value="Penicillin-binding protein associated domain"/>
    <property type="match status" value="1"/>
</dbReference>
<keyword evidence="8" id="KW-0378">Hydrolase</keyword>
<keyword evidence="5 17" id="KW-0121">Carboxypeptidase</keyword>
<dbReference type="Gene3D" id="2.60.410.10">
    <property type="entry name" value="D-Ala-D-Ala carboxypeptidase, C-terminal domain"/>
    <property type="match status" value="1"/>
</dbReference>
<dbReference type="InterPro" id="IPR012907">
    <property type="entry name" value="Peptidase_S11_C"/>
</dbReference>
<evidence type="ECO:0000256" key="13">
    <source>
        <dbReference type="PIRSR" id="PIRSR618044-1"/>
    </source>
</evidence>
<dbReference type="GO" id="GO:0006508">
    <property type="term" value="P:proteolysis"/>
    <property type="evidence" value="ECO:0007669"/>
    <property type="project" value="UniProtKB-KW"/>
</dbReference>
<dbReference type="PANTHER" id="PTHR21581">
    <property type="entry name" value="D-ALANYL-D-ALANINE CARBOXYPEPTIDASE"/>
    <property type="match status" value="1"/>
</dbReference>
<evidence type="ECO:0000256" key="11">
    <source>
        <dbReference type="ARBA" id="ARBA00023316"/>
    </source>
</evidence>
<dbReference type="InterPro" id="IPR012338">
    <property type="entry name" value="Beta-lactam/transpept-like"/>
</dbReference>
<evidence type="ECO:0000256" key="14">
    <source>
        <dbReference type="PIRSR" id="PIRSR618044-2"/>
    </source>
</evidence>
<name>A0A1M4TKF4_9BACL</name>
<evidence type="ECO:0000256" key="6">
    <source>
        <dbReference type="ARBA" id="ARBA00022670"/>
    </source>
</evidence>
<comment type="function">
    <text evidence="1">Removes C-terminal D-alanyl residues from sugar-peptide cell wall precursors.</text>
</comment>
<evidence type="ECO:0000256" key="8">
    <source>
        <dbReference type="ARBA" id="ARBA00022801"/>
    </source>
</evidence>
<dbReference type="PANTHER" id="PTHR21581:SF6">
    <property type="entry name" value="TRAFFICKING PROTEIN PARTICLE COMPLEX SUBUNIT 12"/>
    <property type="match status" value="1"/>
</dbReference>
<evidence type="ECO:0000256" key="4">
    <source>
        <dbReference type="ARBA" id="ARBA00012448"/>
    </source>
</evidence>
<dbReference type="GO" id="GO:0008360">
    <property type="term" value="P:regulation of cell shape"/>
    <property type="evidence" value="ECO:0007669"/>
    <property type="project" value="UniProtKB-KW"/>
</dbReference>
<dbReference type="InterPro" id="IPR015956">
    <property type="entry name" value="Peniciliin-bd_prot_C_sf"/>
</dbReference>
<keyword evidence="18" id="KW-1185">Reference proteome</keyword>
<dbReference type="InterPro" id="IPR001967">
    <property type="entry name" value="Peptidase_S11_N"/>
</dbReference>
<feature type="active site" description="Acyl-ester intermediate" evidence="13">
    <location>
        <position position="63"/>
    </location>
</feature>
<dbReference type="Proteomes" id="UP000184476">
    <property type="component" value="Unassembled WGS sequence"/>
</dbReference>
<evidence type="ECO:0000313" key="18">
    <source>
        <dbReference type="Proteomes" id="UP000184476"/>
    </source>
</evidence>
<dbReference type="Pfam" id="PF00768">
    <property type="entry name" value="Peptidase_S11"/>
    <property type="match status" value="1"/>
</dbReference>
<keyword evidence="11" id="KW-0961">Cell wall biogenesis/degradation</keyword>
<dbReference type="InterPro" id="IPR037167">
    <property type="entry name" value="Peptidase_S11_C_sf"/>
</dbReference>